<evidence type="ECO:0000256" key="3">
    <source>
        <dbReference type="ARBA" id="ARBA00022763"/>
    </source>
</evidence>
<dbReference type="FunFam" id="3.30.565.10:FF:000003">
    <property type="entry name" value="DNA mismatch repair endonuclease MutL"/>
    <property type="match status" value="1"/>
</dbReference>
<dbReference type="InterPro" id="IPR013507">
    <property type="entry name" value="DNA_mismatch_S5_2-like"/>
</dbReference>
<evidence type="ECO:0000256" key="2">
    <source>
        <dbReference type="ARBA" id="ARBA00021975"/>
    </source>
</evidence>
<dbReference type="InterPro" id="IPR014762">
    <property type="entry name" value="DNA_mismatch_repair_CS"/>
</dbReference>
<dbReference type="SUPFAM" id="SSF118116">
    <property type="entry name" value="DNA mismatch repair protein MutL"/>
    <property type="match status" value="1"/>
</dbReference>
<sequence>MPTIRQLPPSVVNKIAAGEVIERPASVVKELVENSLDAGARRIDVTVEQGGTELIRVVDDGCGVAPEQLELALASHATSKIVDADDLFCVATLGFRGEALASIAAVSRLSFRSRPIDAPIATELEVVGGAAEPLRPVGGPCGTTVEVRHLFFNTPVRQKFLRTTQTEMGHLTEALARLALAHPRVHFTLQHGGRLIHDLPPGDSRQRIAALCGQELADGLIHIESDDDGIQLTGDVANPSHSRPNNRMQYLFLNGRFIRDRSLQHALGEAYRGLLLTGRFPVCFLHLQMPAAAVDVNVHPTKLEVRFQDGGRVYSQLLSTLRTKFLSTDLIARASSAPAGSAADDEILAATPAASQGLWDWAKRQLGPATGDGRVPEFVPFADRDQRDALRLHRVDLPPLVGRTPSAASSREANIIPNDQGGDLESTTSDRTADYASAAAERLDRPHGAPQAHGSPRALQIHNRYLVTETDEGLEVIDQHALHERILYETLRERVLAGAVESQRLLVPEPVDLAASEAAAAVENRAVLAQLGMEVEAFGGETVLVSAYPAMLANLPPAEVLRSLVDQLLAGGKQPESRDILDELLHMIACKAAVKYGDRLTPQEIDALLEQRGLAQDHHHCPHGRPTALIFTREQLDRQFKRI</sequence>
<dbReference type="GO" id="GO:0016887">
    <property type="term" value="F:ATP hydrolysis activity"/>
    <property type="evidence" value="ECO:0007669"/>
    <property type="project" value="InterPro"/>
</dbReference>
<dbReference type="GO" id="GO:0005524">
    <property type="term" value="F:ATP binding"/>
    <property type="evidence" value="ECO:0007669"/>
    <property type="project" value="InterPro"/>
</dbReference>
<dbReference type="Proteomes" id="UP000317909">
    <property type="component" value="Chromosome"/>
</dbReference>
<dbReference type="Pfam" id="PF13589">
    <property type="entry name" value="HATPase_c_3"/>
    <property type="match status" value="1"/>
</dbReference>
<dbReference type="RefSeq" id="WP_145434102.1">
    <property type="nucleotide sequence ID" value="NZ_CP036339.1"/>
</dbReference>
<gene>
    <name evidence="5 9" type="primary">mutL</name>
    <name evidence="9" type="ORF">I41_35380</name>
</gene>
<comment type="similarity">
    <text evidence="1 5">Belongs to the DNA mismatch repair MutL/HexB family.</text>
</comment>
<dbReference type="Pfam" id="PF01119">
    <property type="entry name" value="DNA_mis_repair"/>
    <property type="match status" value="1"/>
</dbReference>
<dbReference type="Gene3D" id="3.30.230.10">
    <property type="match status" value="1"/>
</dbReference>
<dbReference type="GO" id="GO:0140664">
    <property type="term" value="F:ATP-dependent DNA damage sensor activity"/>
    <property type="evidence" value="ECO:0007669"/>
    <property type="project" value="InterPro"/>
</dbReference>
<evidence type="ECO:0000256" key="6">
    <source>
        <dbReference type="SAM" id="MobiDB-lite"/>
    </source>
</evidence>
<organism evidence="9 10">
    <name type="scientific">Lacipirellula limnantheis</name>
    <dbReference type="NCBI Taxonomy" id="2528024"/>
    <lineage>
        <taxon>Bacteria</taxon>
        <taxon>Pseudomonadati</taxon>
        <taxon>Planctomycetota</taxon>
        <taxon>Planctomycetia</taxon>
        <taxon>Pirellulales</taxon>
        <taxon>Lacipirellulaceae</taxon>
        <taxon>Lacipirellula</taxon>
    </lineage>
</organism>
<dbReference type="InterPro" id="IPR020667">
    <property type="entry name" value="DNA_mismatch_repair_MutL"/>
</dbReference>
<dbReference type="HAMAP" id="MF_00149">
    <property type="entry name" value="DNA_mis_repair"/>
    <property type="match status" value="1"/>
</dbReference>
<dbReference type="InterPro" id="IPR042120">
    <property type="entry name" value="MutL_C_dimsub"/>
</dbReference>
<accession>A0A517U163</accession>
<comment type="function">
    <text evidence="5">This protein is involved in the repair of mismatches in DNA. It is required for dam-dependent methyl-directed DNA mismatch repair. May act as a 'molecular matchmaker', a protein that promotes the formation of a stable complex between two or more DNA-binding proteins in an ATP-dependent manner without itself being part of a final effector complex.</text>
</comment>
<dbReference type="Gene3D" id="3.30.565.10">
    <property type="entry name" value="Histidine kinase-like ATPase, C-terminal domain"/>
    <property type="match status" value="1"/>
</dbReference>
<dbReference type="GO" id="GO:0006298">
    <property type="term" value="P:mismatch repair"/>
    <property type="evidence" value="ECO:0007669"/>
    <property type="project" value="UniProtKB-UniRule"/>
</dbReference>
<dbReference type="InterPro" id="IPR042121">
    <property type="entry name" value="MutL_C_regsub"/>
</dbReference>
<evidence type="ECO:0000259" key="7">
    <source>
        <dbReference type="SMART" id="SM00853"/>
    </source>
</evidence>
<keyword evidence="4 5" id="KW-0234">DNA repair</keyword>
<evidence type="ECO:0000313" key="9">
    <source>
        <dbReference type="EMBL" id="QDT74343.1"/>
    </source>
</evidence>
<feature type="region of interest" description="Disordered" evidence="6">
    <location>
        <begin position="401"/>
        <end position="431"/>
    </location>
</feature>
<dbReference type="CDD" id="cd16926">
    <property type="entry name" value="HATPase_MutL-MLH-PMS-like"/>
    <property type="match status" value="1"/>
</dbReference>
<dbReference type="PROSITE" id="PS00058">
    <property type="entry name" value="DNA_MISMATCH_REPAIR_1"/>
    <property type="match status" value="1"/>
</dbReference>
<dbReference type="InterPro" id="IPR037198">
    <property type="entry name" value="MutL_C_sf"/>
</dbReference>
<dbReference type="SUPFAM" id="SSF54211">
    <property type="entry name" value="Ribosomal protein S5 domain 2-like"/>
    <property type="match status" value="1"/>
</dbReference>
<feature type="domain" description="DNA mismatch repair protein S5" evidence="8">
    <location>
        <begin position="208"/>
        <end position="326"/>
    </location>
</feature>
<evidence type="ECO:0000256" key="4">
    <source>
        <dbReference type="ARBA" id="ARBA00023204"/>
    </source>
</evidence>
<dbReference type="PANTHER" id="PTHR10073">
    <property type="entry name" value="DNA MISMATCH REPAIR PROTEIN MLH, PMS, MUTL"/>
    <property type="match status" value="1"/>
</dbReference>
<dbReference type="InterPro" id="IPR002099">
    <property type="entry name" value="MutL/Mlh/PMS"/>
</dbReference>
<dbReference type="GO" id="GO:0030983">
    <property type="term" value="F:mismatched DNA binding"/>
    <property type="evidence" value="ECO:0007669"/>
    <property type="project" value="InterPro"/>
</dbReference>
<evidence type="ECO:0000256" key="1">
    <source>
        <dbReference type="ARBA" id="ARBA00006082"/>
    </source>
</evidence>
<dbReference type="InterPro" id="IPR014790">
    <property type="entry name" value="MutL_C"/>
</dbReference>
<dbReference type="PANTHER" id="PTHR10073:SF12">
    <property type="entry name" value="DNA MISMATCH REPAIR PROTEIN MLH1"/>
    <property type="match status" value="1"/>
</dbReference>
<proteinExistence type="inferred from homology"/>
<name>A0A517U163_9BACT</name>
<dbReference type="Gene3D" id="3.30.1370.100">
    <property type="entry name" value="MutL, C-terminal domain, regulatory subdomain"/>
    <property type="match status" value="1"/>
</dbReference>
<dbReference type="CDD" id="cd00782">
    <property type="entry name" value="MutL_Trans"/>
    <property type="match status" value="1"/>
</dbReference>
<dbReference type="SMART" id="SM00853">
    <property type="entry name" value="MutL_C"/>
    <property type="match status" value="1"/>
</dbReference>
<evidence type="ECO:0000313" key="10">
    <source>
        <dbReference type="Proteomes" id="UP000317909"/>
    </source>
</evidence>
<dbReference type="Pfam" id="PF08676">
    <property type="entry name" value="MutL_C"/>
    <property type="match status" value="1"/>
</dbReference>
<feature type="domain" description="MutL C-terminal dimerisation" evidence="7">
    <location>
        <begin position="458"/>
        <end position="600"/>
    </location>
</feature>
<dbReference type="EMBL" id="CP036339">
    <property type="protein sequence ID" value="QDT74343.1"/>
    <property type="molecule type" value="Genomic_DNA"/>
</dbReference>
<dbReference type="NCBIfam" id="TIGR00585">
    <property type="entry name" value="mutl"/>
    <property type="match status" value="1"/>
</dbReference>
<dbReference type="KEGG" id="llh:I41_35380"/>
<dbReference type="GO" id="GO:0032300">
    <property type="term" value="C:mismatch repair complex"/>
    <property type="evidence" value="ECO:0007669"/>
    <property type="project" value="InterPro"/>
</dbReference>
<evidence type="ECO:0000259" key="8">
    <source>
        <dbReference type="SMART" id="SM01340"/>
    </source>
</evidence>
<evidence type="ECO:0000256" key="5">
    <source>
        <dbReference type="HAMAP-Rule" id="MF_00149"/>
    </source>
</evidence>
<keyword evidence="3 5" id="KW-0227">DNA damage</keyword>
<reference evidence="9 10" key="1">
    <citation type="submission" date="2019-02" db="EMBL/GenBank/DDBJ databases">
        <title>Deep-cultivation of Planctomycetes and their phenomic and genomic characterization uncovers novel biology.</title>
        <authorList>
            <person name="Wiegand S."/>
            <person name="Jogler M."/>
            <person name="Boedeker C."/>
            <person name="Pinto D."/>
            <person name="Vollmers J."/>
            <person name="Rivas-Marin E."/>
            <person name="Kohn T."/>
            <person name="Peeters S.H."/>
            <person name="Heuer A."/>
            <person name="Rast P."/>
            <person name="Oberbeckmann S."/>
            <person name="Bunk B."/>
            <person name="Jeske O."/>
            <person name="Meyerdierks A."/>
            <person name="Storesund J.E."/>
            <person name="Kallscheuer N."/>
            <person name="Luecker S."/>
            <person name="Lage O.M."/>
            <person name="Pohl T."/>
            <person name="Merkel B.J."/>
            <person name="Hornburger P."/>
            <person name="Mueller R.-W."/>
            <person name="Bruemmer F."/>
            <person name="Labrenz M."/>
            <person name="Spormann A.M."/>
            <person name="Op den Camp H."/>
            <person name="Overmann J."/>
            <person name="Amann R."/>
            <person name="Jetten M.S.M."/>
            <person name="Mascher T."/>
            <person name="Medema M.H."/>
            <person name="Devos D.P."/>
            <person name="Kaster A.-K."/>
            <person name="Ovreas L."/>
            <person name="Rohde M."/>
            <person name="Galperin M.Y."/>
            <person name="Jogler C."/>
        </authorList>
    </citation>
    <scope>NUCLEOTIDE SEQUENCE [LARGE SCALE GENOMIC DNA]</scope>
    <source>
        <strain evidence="9 10">I41</strain>
    </source>
</reference>
<dbReference type="InterPro" id="IPR014721">
    <property type="entry name" value="Ribsml_uS5_D2-typ_fold_subgr"/>
</dbReference>
<dbReference type="OrthoDB" id="9763467at2"/>
<dbReference type="InterPro" id="IPR036890">
    <property type="entry name" value="HATPase_C_sf"/>
</dbReference>
<dbReference type="AlphaFoldDB" id="A0A517U163"/>
<dbReference type="InterPro" id="IPR020568">
    <property type="entry name" value="Ribosomal_Su5_D2-typ_SF"/>
</dbReference>
<dbReference type="SUPFAM" id="SSF55874">
    <property type="entry name" value="ATPase domain of HSP90 chaperone/DNA topoisomerase II/histidine kinase"/>
    <property type="match status" value="1"/>
</dbReference>
<protein>
    <recommendedName>
        <fullName evidence="2 5">DNA mismatch repair protein MutL</fullName>
    </recommendedName>
</protein>
<keyword evidence="10" id="KW-1185">Reference proteome</keyword>
<dbReference type="Gene3D" id="3.30.1540.20">
    <property type="entry name" value="MutL, C-terminal domain, dimerisation subdomain"/>
    <property type="match status" value="1"/>
</dbReference>
<dbReference type="SMART" id="SM01340">
    <property type="entry name" value="DNA_mis_repair"/>
    <property type="match status" value="1"/>
</dbReference>
<dbReference type="InterPro" id="IPR038973">
    <property type="entry name" value="MutL/Mlh/Pms-like"/>
</dbReference>